<dbReference type="InterPro" id="IPR003594">
    <property type="entry name" value="HATPase_dom"/>
</dbReference>
<dbReference type="InterPro" id="IPR005467">
    <property type="entry name" value="His_kinase_dom"/>
</dbReference>
<evidence type="ECO:0000313" key="10">
    <source>
        <dbReference type="Proteomes" id="UP001500392"/>
    </source>
</evidence>
<dbReference type="PANTHER" id="PTHR43304">
    <property type="entry name" value="PHYTOCHROME-LIKE PROTEIN CPH1"/>
    <property type="match status" value="1"/>
</dbReference>
<dbReference type="SUPFAM" id="SSF55785">
    <property type="entry name" value="PYP-like sensor domain (PAS domain)"/>
    <property type="match status" value="3"/>
</dbReference>
<proteinExistence type="predicted"/>
<dbReference type="SMART" id="SM00387">
    <property type="entry name" value="HATPase_c"/>
    <property type="match status" value="1"/>
</dbReference>
<dbReference type="InterPro" id="IPR035965">
    <property type="entry name" value="PAS-like_dom_sf"/>
</dbReference>
<feature type="domain" description="PAS" evidence="7">
    <location>
        <begin position="287"/>
        <end position="357"/>
    </location>
</feature>
<evidence type="ECO:0000313" key="9">
    <source>
        <dbReference type="EMBL" id="GAA4082238.1"/>
    </source>
</evidence>
<dbReference type="InterPro" id="IPR000014">
    <property type="entry name" value="PAS"/>
</dbReference>
<dbReference type="Pfam" id="PF02518">
    <property type="entry name" value="HATPase_c"/>
    <property type="match status" value="1"/>
</dbReference>
<dbReference type="PROSITE" id="PS50112">
    <property type="entry name" value="PAS"/>
    <property type="match status" value="2"/>
</dbReference>
<feature type="domain" description="PAC" evidence="8">
    <location>
        <begin position="364"/>
        <end position="414"/>
    </location>
</feature>
<dbReference type="NCBIfam" id="TIGR00229">
    <property type="entry name" value="sensory_box"/>
    <property type="match status" value="3"/>
</dbReference>
<dbReference type="InterPro" id="IPR052162">
    <property type="entry name" value="Sensor_kinase/Photoreceptor"/>
</dbReference>
<evidence type="ECO:0000259" key="7">
    <source>
        <dbReference type="PROSITE" id="PS50112"/>
    </source>
</evidence>
<dbReference type="InterPro" id="IPR036097">
    <property type="entry name" value="HisK_dim/P_sf"/>
</dbReference>
<dbReference type="InterPro" id="IPR000700">
    <property type="entry name" value="PAS-assoc_C"/>
</dbReference>
<dbReference type="SMART" id="SM00065">
    <property type="entry name" value="GAF"/>
    <property type="match status" value="1"/>
</dbReference>
<keyword evidence="3" id="KW-0597">Phosphoprotein</keyword>
<dbReference type="RefSeq" id="WP_344931697.1">
    <property type="nucleotide sequence ID" value="NZ_BAABDM010000001.1"/>
</dbReference>
<comment type="caution">
    <text evidence="9">The sequence shown here is derived from an EMBL/GenBank/DDBJ whole genome shotgun (WGS) entry which is preliminary data.</text>
</comment>
<evidence type="ECO:0000256" key="2">
    <source>
        <dbReference type="ARBA" id="ARBA00012438"/>
    </source>
</evidence>
<dbReference type="EC" id="2.7.13.3" evidence="2"/>
<dbReference type="Pfam" id="PF13426">
    <property type="entry name" value="PAS_9"/>
    <property type="match status" value="1"/>
</dbReference>
<dbReference type="Gene3D" id="3.30.450.20">
    <property type="entry name" value="PAS domain"/>
    <property type="match status" value="3"/>
</dbReference>
<dbReference type="InterPro" id="IPR004358">
    <property type="entry name" value="Sig_transdc_His_kin-like_C"/>
</dbReference>
<dbReference type="InterPro" id="IPR036890">
    <property type="entry name" value="HATPase_C_sf"/>
</dbReference>
<keyword evidence="10" id="KW-1185">Reference proteome</keyword>
<dbReference type="CDD" id="cd00082">
    <property type="entry name" value="HisKA"/>
    <property type="match status" value="1"/>
</dbReference>
<organism evidence="9 10">
    <name type="scientific">Zhongshania borealis</name>
    <dbReference type="NCBI Taxonomy" id="889488"/>
    <lineage>
        <taxon>Bacteria</taxon>
        <taxon>Pseudomonadati</taxon>
        <taxon>Pseudomonadota</taxon>
        <taxon>Gammaproteobacteria</taxon>
        <taxon>Cellvibrionales</taxon>
        <taxon>Spongiibacteraceae</taxon>
        <taxon>Zhongshania</taxon>
    </lineage>
</organism>
<evidence type="ECO:0000256" key="1">
    <source>
        <dbReference type="ARBA" id="ARBA00000085"/>
    </source>
</evidence>
<sequence>MATANSVKQTTSDFFFYEQLAHITLLLSARYALLTEIIDDQKLRTIATWKDGIRGARVEYSPVGTPCDAVLRDGVQVIDGTLFERYPNVETIRDCGFESYVGSPIVDAQGHSVGHLCLYIERRLDDPSTAGTIVTLVAERISAELEHRRQYEVLSQQNRQLGTMLANLPGMNYRRADDHAWTMHFVSEGCTTLSGHECKNLISGRVLWSQLIHNNDRNRVRADVASAFSAGENFEIQYRIVTESGQTIWVLDRGGRIKNSNGQVELIEGFVTDITALKKSESAIARPDANFENFVGTAADSIITIDALGQIESFNNAAVDFFGYAAIDIIGENVSRLMPEPFTREHDGYISRYLETGEAKIAGVGREVVARRKDGSSVPVHLSISEIVLQGSRCFVGVLRDLTREKAAEEALRWDHERLNITLEHAPTGIMSYRFGEPFISANRAFCELTGYAVDELTAMTVDDLTHPDDRVKSAAVAAEARAGIVNKFSVRKRYVRKDGTNIEVNVLNTTTHDVDGHLDIVIGQVENLTPRLLAQAESSEQREQLAHADRLNTLGEMVTGLAHEINQPLTAISLFAQAGKRLYEAGNLDRLPEIFDKLSEHAQRAGTIIERIQTMARRQESTKEVTDCNTLVLDTAHLAEAEAGIRDITIEVEVDENLLLVIVDTVQIQQVALNLLRNGMEAMRSVNCHSGNTIKIQTKSTTDGNIEVAVSDSGGGVSSMVAKNLFTPFSTTKESGMGLGLSISRAIVVAHGGQLGYYNNEIGGATFSFTLPAATQGDQDE</sequence>
<dbReference type="Pfam" id="PF00512">
    <property type="entry name" value="HisKA"/>
    <property type="match status" value="1"/>
</dbReference>
<dbReference type="EMBL" id="BAABDM010000001">
    <property type="protein sequence ID" value="GAA4082238.1"/>
    <property type="molecule type" value="Genomic_DNA"/>
</dbReference>
<dbReference type="Pfam" id="PF08447">
    <property type="entry name" value="PAS_3"/>
    <property type="match status" value="2"/>
</dbReference>
<dbReference type="PROSITE" id="PS50109">
    <property type="entry name" value="HIS_KIN"/>
    <property type="match status" value="1"/>
</dbReference>
<dbReference type="SMART" id="SM00086">
    <property type="entry name" value="PAC"/>
    <property type="match status" value="3"/>
</dbReference>
<dbReference type="PROSITE" id="PS50113">
    <property type="entry name" value="PAC"/>
    <property type="match status" value="2"/>
</dbReference>
<accession>A0ABP7W6I7</accession>
<dbReference type="PRINTS" id="PR00344">
    <property type="entry name" value="BCTRLSENSOR"/>
</dbReference>
<dbReference type="SUPFAM" id="SSF47384">
    <property type="entry name" value="Homodimeric domain of signal transducing histidine kinase"/>
    <property type="match status" value="1"/>
</dbReference>
<dbReference type="SUPFAM" id="SSF55781">
    <property type="entry name" value="GAF domain-like"/>
    <property type="match status" value="1"/>
</dbReference>
<feature type="domain" description="Histidine kinase" evidence="6">
    <location>
        <begin position="561"/>
        <end position="776"/>
    </location>
</feature>
<dbReference type="SMART" id="SM00091">
    <property type="entry name" value="PAS"/>
    <property type="match status" value="3"/>
</dbReference>
<dbReference type="Gene3D" id="3.30.565.10">
    <property type="entry name" value="Histidine kinase-like ATPase, C-terminal domain"/>
    <property type="match status" value="1"/>
</dbReference>
<evidence type="ECO:0000256" key="4">
    <source>
        <dbReference type="ARBA" id="ARBA00022679"/>
    </source>
</evidence>
<dbReference type="SUPFAM" id="SSF55874">
    <property type="entry name" value="ATPase domain of HSP90 chaperone/DNA topoisomerase II/histidine kinase"/>
    <property type="match status" value="1"/>
</dbReference>
<keyword evidence="4" id="KW-0808">Transferase</keyword>
<dbReference type="SMART" id="SM00388">
    <property type="entry name" value="HisKA"/>
    <property type="match status" value="1"/>
</dbReference>
<evidence type="ECO:0000259" key="8">
    <source>
        <dbReference type="PROSITE" id="PS50113"/>
    </source>
</evidence>
<evidence type="ECO:0000256" key="3">
    <source>
        <dbReference type="ARBA" id="ARBA00022553"/>
    </source>
</evidence>
<evidence type="ECO:0000259" key="6">
    <source>
        <dbReference type="PROSITE" id="PS50109"/>
    </source>
</evidence>
<feature type="domain" description="PAC" evidence="8">
    <location>
        <begin position="234"/>
        <end position="286"/>
    </location>
</feature>
<dbReference type="InterPro" id="IPR003018">
    <property type="entry name" value="GAF"/>
</dbReference>
<gene>
    <name evidence="9" type="ORF">GCM10022414_00910</name>
</gene>
<reference evidence="10" key="1">
    <citation type="journal article" date="2019" name="Int. J. Syst. Evol. Microbiol.">
        <title>The Global Catalogue of Microorganisms (GCM) 10K type strain sequencing project: providing services to taxonomists for standard genome sequencing and annotation.</title>
        <authorList>
            <consortium name="The Broad Institute Genomics Platform"/>
            <consortium name="The Broad Institute Genome Sequencing Center for Infectious Disease"/>
            <person name="Wu L."/>
            <person name="Ma J."/>
        </authorList>
    </citation>
    <scope>NUCLEOTIDE SEQUENCE [LARGE SCALE GENOMIC DNA]</scope>
    <source>
        <strain evidence="10">JCM 17304</strain>
    </source>
</reference>
<dbReference type="Proteomes" id="UP001500392">
    <property type="component" value="Unassembled WGS sequence"/>
</dbReference>
<keyword evidence="5" id="KW-0418">Kinase</keyword>
<dbReference type="PANTHER" id="PTHR43304:SF1">
    <property type="entry name" value="PAC DOMAIN-CONTAINING PROTEIN"/>
    <property type="match status" value="1"/>
</dbReference>
<dbReference type="InterPro" id="IPR013655">
    <property type="entry name" value="PAS_fold_3"/>
</dbReference>
<dbReference type="InterPro" id="IPR001610">
    <property type="entry name" value="PAC"/>
</dbReference>
<dbReference type="CDD" id="cd00130">
    <property type="entry name" value="PAS"/>
    <property type="match status" value="3"/>
</dbReference>
<name>A0ABP7W6I7_9GAMM</name>
<dbReference type="InterPro" id="IPR003661">
    <property type="entry name" value="HisK_dim/P_dom"/>
</dbReference>
<comment type="catalytic activity">
    <reaction evidence="1">
        <text>ATP + protein L-histidine = ADP + protein N-phospho-L-histidine.</text>
        <dbReference type="EC" id="2.7.13.3"/>
    </reaction>
</comment>
<dbReference type="Gene3D" id="1.10.287.130">
    <property type="match status" value="1"/>
</dbReference>
<evidence type="ECO:0000256" key="5">
    <source>
        <dbReference type="ARBA" id="ARBA00022777"/>
    </source>
</evidence>
<feature type="domain" description="PAS" evidence="7">
    <location>
        <begin position="415"/>
        <end position="471"/>
    </location>
</feature>
<protein>
    <recommendedName>
        <fullName evidence="2">histidine kinase</fullName>
        <ecNumber evidence="2">2.7.13.3</ecNumber>
    </recommendedName>
</protein>